<accession>A0A811PJJ4</accession>
<proteinExistence type="inferred from homology"/>
<dbReference type="InterPro" id="IPR011006">
    <property type="entry name" value="CheY-like_superfamily"/>
</dbReference>
<feature type="compositionally biased region" description="Low complexity" evidence="10">
    <location>
        <begin position="478"/>
        <end position="490"/>
    </location>
</feature>
<feature type="region of interest" description="Disordered" evidence="10">
    <location>
        <begin position="360"/>
        <end position="389"/>
    </location>
</feature>
<evidence type="ECO:0000256" key="5">
    <source>
        <dbReference type="ARBA" id="ARBA00023108"/>
    </source>
</evidence>
<feature type="compositionally biased region" description="Low complexity" evidence="10">
    <location>
        <begin position="605"/>
        <end position="653"/>
    </location>
</feature>
<feature type="compositionally biased region" description="Low complexity" evidence="10">
    <location>
        <begin position="360"/>
        <end position="371"/>
    </location>
</feature>
<evidence type="ECO:0000313" key="13">
    <source>
        <dbReference type="EMBL" id="CAD6246113.1"/>
    </source>
</evidence>
<sequence>MLGNDNPRSSGPSDGLLSRPTPGLQHDDMENHQQQACWERFLQKKTINVLLVESDDSTRQVVSALLRHCMYHVISAENGQQAWTYLEDMQSNIDIVLTEVFMPGVSGISLLGRIMSHNICKNIPVIMMSSNDAMNTVFKCLSKGAVDFLVKPIRKNELKNLWQHVWRRCHSSSGSGSESGIQTQKCDKSKGGNKSGNNSGSNDDHDDDEAGMGLNARDDSDNGSGTQAQSSWTKRAVEIDSPQAMSLDQLADPPDSTCAQVIHPKSEICSNRWLPGTSSRNCKKQKGTNDDFKGKDLEIGGPGNLYMDHQSFPNERPIKATDGHCECPPENNSKESMMENLEEPTVRAADLISSMAKNMDTQQAARAADTTPNLSSKVPEGKDKNNHDNVLPSLELSLKRSRSCGDGANTVQDVEQRNVLRRSNLSAFTRYHTSAASNQGGTGLVGSCSPHDNSSEAMKTDSTYNMKSNSDAAPIKQGSNGSSNNNDMGSTTKNVVTKPTTIKDRVMLPSSAINKANGHTSAFHPVQHWTMMVPANAVGGKAKADEVANNAGHPAGDMQSNLMQQYPRPTLHYVHFDGARDNGGSGALQCGSSNVFDPPLEGQATNYGVNGSNSSSNNGTKGQNGSTTAGGSTAAANANANAGRTNTETANGAIHKSGHAGGGNGSGSGSGNDTYVKRLAAGMTPRQAQLKKYREKKKDRNFGKKVRYQSRKRLADQRPRVRGQFVKQAMQEQGRRDGAGDR</sequence>
<evidence type="ECO:0000256" key="10">
    <source>
        <dbReference type="SAM" id="MobiDB-lite"/>
    </source>
</evidence>
<organism evidence="13 14">
    <name type="scientific">Miscanthus lutarioriparius</name>
    <dbReference type="NCBI Taxonomy" id="422564"/>
    <lineage>
        <taxon>Eukaryota</taxon>
        <taxon>Viridiplantae</taxon>
        <taxon>Streptophyta</taxon>
        <taxon>Embryophyta</taxon>
        <taxon>Tracheophyta</taxon>
        <taxon>Spermatophyta</taxon>
        <taxon>Magnoliopsida</taxon>
        <taxon>Liliopsida</taxon>
        <taxon>Poales</taxon>
        <taxon>Poaceae</taxon>
        <taxon>PACMAD clade</taxon>
        <taxon>Panicoideae</taxon>
        <taxon>Andropogonodae</taxon>
        <taxon>Andropogoneae</taxon>
        <taxon>Saccharinae</taxon>
        <taxon>Miscanthus</taxon>
    </lineage>
</organism>
<feature type="region of interest" description="Disordered" evidence="10">
    <location>
        <begin position="171"/>
        <end position="233"/>
    </location>
</feature>
<dbReference type="PANTHER" id="PTHR43874">
    <property type="entry name" value="TWO-COMPONENT RESPONSE REGULATOR"/>
    <property type="match status" value="1"/>
</dbReference>
<evidence type="ECO:0000259" key="12">
    <source>
        <dbReference type="PROSITE" id="PS51017"/>
    </source>
</evidence>
<dbReference type="SMART" id="SM00448">
    <property type="entry name" value="REC"/>
    <property type="match status" value="1"/>
</dbReference>
<name>A0A811PJJ4_9POAL</name>
<dbReference type="CDD" id="cd17582">
    <property type="entry name" value="psREC_PRR"/>
    <property type="match status" value="1"/>
</dbReference>
<dbReference type="InterPro" id="IPR001789">
    <property type="entry name" value="Sig_transdc_resp-reg_receiver"/>
</dbReference>
<evidence type="ECO:0008006" key="15">
    <source>
        <dbReference type="Google" id="ProtNLM"/>
    </source>
</evidence>
<evidence type="ECO:0000313" key="14">
    <source>
        <dbReference type="Proteomes" id="UP000604825"/>
    </source>
</evidence>
<dbReference type="InterPro" id="IPR010402">
    <property type="entry name" value="CCT_domain"/>
</dbReference>
<feature type="compositionally biased region" description="Gly residues" evidence="10">
    <location>
        <begin position="659"/>
        <end position="670"/>
    </location>
</feature>
<dbReference type="SUPFAM" id="SSF52172">
    <property type="entry name" value="CheY-like"/>
    <property type="match status" value="1"/>
</dbReference>
<dbReference type="Pfam" id="PF06203">
    <property type="entry name" value="CCT"/>
    <property type="match status" value="1"/>
</dbReference>
<dbReference type="GO" id="GO:0000160">
    <property type="term" value="P:phosphorelay signal transduction system"/>
    <property type="evidence" value="ECO:0007669"/>
    <property type="project" value="UniProtKB-KW"/>
</dbReference>
<evidence type="ECO:0000256" key="9">
    <source>
        <dbReference type="PROSITE-ProRule" id="PRU00357"/>
    </source>
</evidence>
<feature type="domain" description="Response regulatory" evidence="11">
    <location>
        <begin position="48"/>
        <end position="166"/>
    </location>
</feature>
<feature type="compositionally biased region" description="Polar residues" evidence="10">
    <location>
        <begin position="1"/>
        <end position="12"/>
    </location>
</feature>
<comment type="caution">
    <text evidence="8">Lacks conserved residue(s) required for the propagation of feature annotation.</text>
</comment>
<dbReference type="FunFam" id="3.40.50.2300:FF:000214">
    <property type="entry name" value="Two-component response regulator-like PRR37"/>
    <property type="match status" value="1"/>
</dbReference>
<dbReference type="GO" id="GO:0005634">
    <property type="term" value="C:nucleus"/>
    <property type="evidence" value="ECO:0007669"/>
    <property type="project" value="UniProtKB-SubCell"/>
</dbReference>
<dbReference type="Pfam" id="PF00072">
    <property type="entry name" value="Response_reg"/>
    <property type="match status" value="1"/>
</dbReference>
<comment type="caution">
    <text evidence="13">The sequence shown here is derived from an EMBL/GenBank/DDBJ whole genome shotgun (WGS) entry which is preliminary data.</text>
</comment>
<dbReference type="PROSITE" id="PS51017">
    <property type="entry name" value="CCT"/>
    <property type="match status" value="1"/>
</dbReference>
<dbReference type="PROSITE" id="PS50110">
    <property type="entry name" value="RESPONSE_REGULATORY"/>
    <property type="match status" value="1"/>
</dbReference>
<keyword evidence="5" id="KW-0090">Biological rhythms</keyword>
<feature type="compositionally biased region" description="Basic and acidic residues" evidence="10">
    <location>
        <begin position="733"/>
        <end position="742"/>
    </location>
</feature>
<dbReference type="GO" id="GO:0009736">
    <property type="term" value="P:cytokinin-activated signaling pathway"/>
    <property type="evidence" value="ECO:0007669"/>
    <property type="project" value="InterPro"/>
</dbReference>
<evidence type="ECO:0000256" key="7">
    <source>
        <dbReference type="ARBA" id="ARBA00023242"/>
    </source>
</evidence>
<dbReference type="Gene3D" id="3.40.50.2300">
    <property type="match status" value="1"/>
</dbReference>
<dbReference type="Proteomes" id="UP000604825">
    <property type="component" value="Unassembled WGS sequence"/>
</dbReference>
<evidence type="ECO:0000259" key="11">
    <source>
        <dbReference type="PROSITE" id="PS50110"/>
    </source>
</evidence>
<feature type="domain" description="CCT" evidence="12">
    <location>
        <begin position="686"/>
        <end position="728"/>
    </location>
</feature>
<evidence type="ECO:0000256" key="8">
    <source>
        <dbReference type="PROSITE-ProRule" id="PRU00169"/>
    </source>
</evidence>
<dbReference type="AlphaFoldDB" id="A0A811PJJ4"/>
<dbReference type="InterPro" id="IPR045279">
    <property type="entry name" value="ARR-like"/>
</dbReference>
<dbReference type="EMBL" id="CAJGYO010000007">
    <property type="protein sequence ID" value="CAD6246113.1"/>
    <property type="molecule type" value="Genomic_DNA"/>
</dbReference>
<feature type="compositionally biased region" description="Polar residues" evidence="10">
    <location>
        <begin position="450"/>
        <end position="471"/>
    </location>
</feature>
<evidence type="ECO:0000256" key="1">
    <source>
        <dbReference type="ARBA" id="ARBA00004123"/>
    </source>
</evidence>
<evidence type="ECO:0000256" key="6">
    <source>
        <dbReference type="ARBA" id="ARBA00023163"/>
    </source>
</evidence>
<dbReference type="PANTHER" id="PTHR43874:SF64">
    <property type="entry name" value="TWO-COMPONENT RESPONSE REGULATOR-LIKE PRR37"/>
    <property type="match status" value="1"/>
</dbReference>
<feature type="region of interest" description="Disordered" evidence="10">
    <location>
        <begin position="589"/>
        <end position="742"/>
    </location>
</feature>
<gene>
    <name evidence="13" type="ORF">NCGR_LOCUS30385</name>
</gene>
<evidence type="ECO:0000256" key="2">
    <source>
        <dbReference type="ARBA" id="ARBA00010330"/>
    </source>
</evidence>
<keyword evidence="6" id="KW-0804">Transcription</keyword>
<keyword evidence="3" id="KW-0902">Two-component regulatory system</keyword>
<comment type="similarity">
    <text evidence="2">Belongs to the ARR-like family.</text>
</comment>
<feature type="region of interest" description="Disordered" evidence="10">
    <location>
        <begin position="1"/>
        <end position="30"/>
    </location>
</feature>
<evidence type="ECO:0000256" key="3">
    <source>
        <dbReference type="ARBA" id="ARBA00023012"/>
    </source>
</evidence>
<feature type="compositionally biased region" description="Low complexity" evidence="10">
    <location>
        <begin position="171"/>
        <end position="180"/>
    </location>
</feature>
<reference evidence="13" key="1">
    <citation type="submission" date="2020-10" db="EMBL/GenBank/DDBJ databases">
        <authorList>
            <person name="Han B."/>
            <person name="Lu T."/>
            <person name="Zhao Q."/>
            <person name="Huang X."/>
            <person name="Zhao Y."/>
        </authorList>
    </citation>
    <scope>NUCLEOTIDE SEQUENCE</scope>
</reference>
<keyword evidence="7 9" id="KW-0539">Nucleus</keyword>
<keyword evidence="4" id="KW-0805">Transcription regulation</keyword>
<evidence type="ECO:0000256" key="4">
    <source>
        <dbReference type="ARBA" id="ARBA00023015"/>
    </source>
</evidence>
<comment type="subcellular location">
    <subcellularLocation>
        <location evidence="1 9">Nucleus</location>
    </subcellularLocation>
</comment>
<protein>
    <recommendedName>
        <fullName evidence="15">Pseudo-response regulator 37</fullName>
    </recommendedName>
</protein>
<feature type="compositionally biased region" description="Polar residues" evidence="10">
    <location>
        <begin position="222"/>
        <end position="233"/>
    </location>
</feature>
<keyword evidence="14" id="KW-1185">Reference proteome</keyword>
<dbReference type="GO" id="GO:0048511">
    <property type="term" value="P:rhythmic process"/>
    <property type="evidence" value="ECO:0007669"/>
    <property type="project" value="UniProtKB-KW"/>
</dbReference>
<feature type="compositionally biased region" description="Basic residues" evidence="10">
    <location>
        <begin position="703"/>
        <end position="712"/>
    </location>
</feature>
<feature type="region of interest" description="Disordered" evidence="10">
    <location>
        <begin position="435"/>
        <end position="494"/>
    </location>
</feature>
<dbReference type="OrthoDB" id="60033at2759"/>